<dbReference type="AlphaFoldDB" id="A0A319DIM6"/>
<sequence length="155" mass="17113">MTTSTQTIATGTPPHRRKHLSSLSSEKSFVSDEETMAESDSEPEPDSSPQRRQPVATVQRRQAASGDRAMRRARQGQGQQALQPYRRSESNPAPGDQSLSSIRGGRDLQTQGESSVEQEGQEEEQDGLKLRLDLNLDIEVELKARIQGDITLSLL</sequence>
<accession>A0A319DIM6</accession>
<dbReference type="Proteomes" id="UP000247810">
    <property type="component" value="Unassembled WGS sequence"/>
</dbReference>
<keyword evidence="3" id="KW-1185">Reference proteome</keyword>
<dbReference type="VEuPathDB" id="FungiDB:BO71DRAFT_146620"/>
<evidence type="ECO:0000313" key="3">
    <source>
        <dbReference type="Proteomes" id="UP000247810"/>
    </source>
</evidence>
<evidence type="ECO:0000313" key="2">
    <source>
        <dbReference type="EMBL" id="PYH97189.1"/>
    </source>
</evidence>
<organism evidence="2 3">
    <name type="scientific">Aspergillus ellipticus CBS 707.79</name>
    <dbReference type="NCBI Taxonomy" id="1448320"/>
    <lineage>
        <taxon>Eukaryota</taxon>
        <taxon>Fungi</taxon>
        <taxon>Dikarya</taxon>
        <taxon>Ascomycota</taxon>
        <taxon>Pezizomycotina</taxon>
        <taxon>Eurotiomycetes</taxon>
        <taxon>Eurotiomycetidae</taxon>
        <taxon>Eurotiales</taxon>
        <taxon>Aspergillaceae</taxon>
        <taxon>Aspergillus</taxon>
        <taxon>Aspergillus subgen. Circumdati</taxon>
    </lineage>
</organism>
<feature type="compositionally biased region" description="Polar residues" evidence="1">
    <location>
        <begin position="1"/>
        <end position="10"/>
    </location>
</feature>
<dbReference type="OrthoDB" id="2279190at2759"/>
<protein>
    <submittedName>
        <fullName evidence="2">Uncharacterized protein</fullName>
    </submittedName>
</protein>
<evidence type="ECO:0000256" key="1">
    <source>
        <dbReference type="SAM" id="MobiDB-lite"/>
    </source>
</evidence>
<dbReference type="EMBL" id="KZ825828">
    <property type="protein sequence ID" value="PYH97189.1"/>
    <property type="molecule type" value="Genomic_DNA"/>
</dbReference>
<dbReference type="PANTHER" id="PTHR35587:SF6">
    <property type="entry name" value="BZIP DOMAIN-CONTAINING PROTEIN"/>
    <property type="match status" value="1"/>
</dbReference>
<dbReference type="STRING" id="1448320.A0A319DIM6"/>
<reference evidence="2 3" key="1">
    <citation type="submission" date="2018-02" db="EMBL/GenBank/DDBJ databases">
        <title>The genomes of Aspergillus section Nigri reveals drivers in fungal speciation.</title>
        <authorList>
            <consortium name="DOE Joint Genome Institute"/>
            <person name="Vesth T.C."/>
            <person name="Nybo J."/>
            <person name="Theobald S."/>
            <person name="Brandl J."/>
            <person name="Frisvad J.C."/>
            <person name="Nielsen K.F."/>
            <person name="Lyhne E.K."/>
            <person name="Kogle M.E."/>
            <person name="Kuo A."/>
            <person name="Riley R."/>
            <person name="Clum A."/>
            <person name="Nolan M."/>
            <person name="Lipzen A."/>
            <person name="Salamov A."/>
            <person name="Henrissat B."/>
            <person name="Wiebenga A."/>
            <person name="De vries R.P."/>
            <person name="Grigoriev I.V."/>
            <person name="Mortensen U.H."/>
            <person name="Andersen M.R."/>
            <person name="Baker S.E."/>
        </authorList>
    </citation>
    <scope>NUCLEOTIDE SEQUENCE [LARGE SCALE GENOMIC DNA]</scope>
    <source>
        <strain evidence="2 3">CBS 707.79</strain>
    </source>
</reference>
<dbReference type="PANTHER" id="PTHR35587">
    <property type="entry name" value="EXPRESSED PROTEIN"/>
    <property type="match status" value="1"/>
</dbReference>
<name>A0A319DIM6_9EURO</name>
<feature type="region of interest" description="Disordered" evidence="1">
    <location>
        <begin position="1"/>
        <end position="127"/>
    </location>
</feature>
<feature type="compositionally biased region" description="Acidic residues" evidence="1">
    <location>
        <begin position="31"/>
        <end position="45"/>
    </location>
</feature>
<proteinExistence type="predicted"/>
<gene>
    <name evidence="2" type="ORF">BO71DRAFT_146620</name>
</gene>